<keyword evidence="1" id="KW-1133">Transmembrane helix</keyword>
<keyword evidence="1" id="KW-0472">Membrane</keyword>
<name>A0ABN3V8Y5_9PSEU</name>
<gene>
    <name evidence="2" type="ORF">GCM10010470_17830</name>
</gene>
<protein>
    <submittedName>
        <fullName evidence="2">Uncharacterized protein</fullName>
    </submittedName>
</protein>
<keyword evidence="1" id="KW-0812">Transmembrane</keyword>
<evidence type="ECO:0000313" key="2">
    <source>
        <dbReference type="EMBL" id="GAA2784201.1"/>
    </source>
</evidence>
<dbReference type="EMBL" id="BAAAUX010000010">
    <property type="protein sequence ID" value="GAA2784201.1"/>
    <property type="molecule type" value="Genomic_DNA"/>
</dbReference>
<keyword evidence="3" id="KW-1185">Reference proteome</keyword>
<sequence length="130" mass="14148">MRVWVRIGLVLLGVAQLGVGVWALLLPRAFFAIPVVGMGMPYNPHLMMDYGALSVATSIVLGVAAVTMRPGMIRTALAVFLAFAVPHLLIHVRFLHHLPPDQGAWLLTWLGLAVVVPVVLWVLGERARRG</sequence>
<feature type="transmembrane region" description="Helical" evidence="1">
    <location>
        <begin position="47"/>
        <end position="68"/>
    </location>
</feature>
<reference evidence="2 3" key="1">
    <citation type="journal article" date="2019" name="Int. J. Syst. Evol. Microbiol.">
        <title>The Global Catalogue of Microorganisms (GCM) 10K type strain sequencing project: providing services to taxonomists for standard genome sequencing and annotation.</title>
        <authorList>
            <consortium name="The Broad Institute Genomics Platform"/>
            <consortium name="The Broad Institute Genome Sequencing Center for Infectious Disease"/>
            <person name="Wu L."/>
            <person name="Ma J."/>
        </authorList>
    </citation>
    <scope>NUCLEOTIDE SEQUENCE [LARGE SCALE GENOMIC DNA]</scope>
    <source>
        <strain evidence="2 3">JCM 9383</strain>
    </source>
</reference>
<evidence type="ECO:0000313" key="3">
    <source>
        <dbReference type="Proteomes" id="UP001500979"/>
    </source>
</evidence>
<proteinExistence type="predicted"/>
<accession>A0ABN3V8Y5</accession>
<dbReference type="RefSeq" id="WP_344679019.1">
    <property type="nucleotide sequence ID" value="NZ_BAAAUX010000010.1"/>
</dbReference>
<feature type="transmembrane region" description="Helical" evidence="1">
    <location>
        <begin position="75"/>
        <end position="94"/>
    </location>
</feature>
<comment type="caution">
    <text evidence="2">The sequence shown here is derived from an EMBL/GenBank/DDBJ whole genome shotgun (WGS) entry which is preliminary data.</text>
</comment>
<feature type="transmembrane region" description="Helical" evidence="1">
    <location>
        <begin position="106"/>
        <end position="124"/>
    </location>
</feature>
<evidence type="ECO:0000256" key="1">
    <source>
        <dbReference type="SAM" id="Phobius"/>
    </source>
</evidence>
<dbReference type="Proteomes" id="UP001500979">
    <property type="component" value="Unassembled WGS sequence"/>
</dbReference>
<organism evidence="2 3">
    <name type="scientific">Saccharopolyspora taberi</name>
    <dbReference type="NCBI Taxonomy" id="60895"/>
    <lineage>
        <taxon>Bacteria</taxon>
        <taxon>Bacillati</taxon>
        <taxon>Actinomycetota</taxon>
        <taxon>Actinomycetes</taxon>
        <taxon>Pseudonocardiales</taxon>
        <taxon>Pseudonocardiaceae</taxon>
        <taxon>Saccharopolyspora</taxon>
    </lineage>
</organism>